<comment type="caution">
    <text evidence="1">The sequence shown here is derived from an EMBL/GenBank/DDBJ whole genome shotgun (WGS) entry which is preliminary data.</text>
</comment>
<protein>
    <submittedName>
        <fullName evidence="1">Uncharacterized protein</fullName>
    </submittedName>
</protein>
<reference evidence="1 2" key="1">
    <citation type="submission" date="2023-12" db="EMBL/GenBank/DDBJ databases">
        <title>Amycolatopsis sp. V23-08.</title>
        <authorList>
            <person name="Somphong A."/>
        </authorList>
    </citation>
    <scope>NUCLEOTIDE SEQUENCE [LARGE SCALE GENOMIC DNA]</scope>
    <source>
        <strain evidence="1 2">V23-08</strain>
    </source>
</reference>
<name>A0ABU5RNQ5_9PSEU</name>
<sequence>MTDDQGYDERETFWSGASVFNTGGQRLNEIDLDEPRHGATIDEMSDEGWCAARAALRSFDAGKR</sequence>
<accession>A0ABU5RNQ5</accession>
<dbReference type="EMBL" id="JAYFSI010000033">
    <property type="protein sequence ID" value="MEA5367848.1"/>
    <property type="molecule type" value="Genomic_DNA"/>
</dbReference>
<dbReference type="RefSeq" id="WP_323337979.1">
    <property type="nucleotide sequence ID" value="NZ_JAYFSI010000033.1"/>
</dbReference>
<evidence type="ECO:0000313" key="1">
    <source>
        <dbReference type="EMBL" id="MEA5367848.1"/>
    </source>
</evidence>
<dbReference type="Proteomes" id="UP001304298">
    <property type="component" value="Unassembled WGS sequence"/>
</dbReference>
<evidence type="ECO:0000313" key="2">
    <source>
        <dbReference type="Proteomes" id="UP001304298"/>
    </source>
</evidence>
<gene>
    <name evidence="1" type="ORF">VA596_50520</name>
</gene>
<proteinExistence type="predicted"/>
<organism evidence="1 2">
    <name type="scientific">Amycolatopsis heterodermiae</name>
    <dbReference type="NCBI Taxonomy" id="3110235"/>
    <lineage>
        <taxon>Bacteria</taxon>
        <taxon>Bacillati</taxon>
        <taxon>Actinomycetota</taxon>
        <taxon>Actinomycetes</taxon>
        <taxon>Pseudonocardiales</taxon>
        <taxon>Pseudonocardiaceae</taxon>
        <taxon>Amycolatopsis</taxon>
    </lineage>
</organism>
<keyword evidence="2" id="KW-1185">Reference proteome</keyword>